<keyword evidence="2" id="KW-0732">Signal</keyword>
<evidence type="ECO:0008006" key="5">
    <source>
        <dbReference type="Google" id="ProtNLM"/>
    </source>
</evidence>
<sequence length="292" mass="30575">APPGRSGRLAPAEALGLLLAAPAGACPPGEAEAPRDLLCQLEGSRAGGGPAGEAALGPAEEIGAQELPPALRVRNTFLDAPLQRSPSLERFIEPRLCNSTPPTPQGRVGRPQILTALDEDPMPAYLINTPTESVLDGMFRSPKGESLTWPRPVSPMLQMGRLHQASPRLQPAVLSLSDAIGAVSGPPVAAAAPAAVPAAAPALWEIMGSGRSPGQDALPSRGSALHRYGACKPCAFIYREGCKGGSDCQFCHLCEPGERKARKKERLAMKRDSLGEARREEPSVRRGRLGGC</sequence>
<proteinExistence type="predicted"/>
<accession>A0ABN9VK06</accession>
<gene>
    <name evidence="3" type="ORF">PCOR1329_LOCUS57661</name>
</gene>
<dbReference type="EMBL" id="CAUYUJ010017133">
    <property type="protein sequence ID" value="CAK0872093.1"/>
    <property type="molecule type" value="Genomic_DNA"/>
</dbReference>
<feature type="region of interest" description="Disordered" evidence="1">
    <location>
        <begin position="260"/>
        <end position="292"/>
    </location>
</feature>
<evidence type="ECO:0000256" key="1">
    <source>
        <dbReference type="SAM" id="MobiDB-lite"/>
    </source>
</evidence>
<feature type="non-terminal residue" evidence="3">
    <location>
        <position position="1"/>
    </location>
</feature>
<feature type="compositionally biased region" description="Basic and acidic residues" evidence="1">
    <location>
        <begin position="266"/>
        <end position="284"/>
    </location>
</feature>
<dbReference type="Proteomes" id="UP001189429">
    <property type="component" value="Unassembled WGS sequence"/>
</dbReference>
<protein>
    <recommendedName>
        <fullName evidence="5">C3H1-type domain-containing protein</fullName>
    </recommendedName>
</protein>
<keyword evidence="4" id="KW-1185">Reference proteome</keyword>
<evidence type="ECO:0000256" key="2">
    <source>
        <dbReference type="SAM" id="SignalP"/>
    </source>
</evidence>
<evidence type="ECO:0000313" key="3">
    <source>
        <dbReference type="EMBL" id="CAK0872093.1"/>
    </source>
</evidence>
<comment type="caution">
    <text evidence="3">The sequence shown here is derived from an EMBL/GenBank/DDBJ whole genome shotgun (WGS) entry which is preliminary data.</text>
</comment>
<feature type="signal peptide" evidence="2">
    <location>
        <begin position="1"/>
        <end position="25"/>
    </location>
</feature>
<name>A0ABN9VK06_9DINO</name>
<reference evidence="3" key="1">
    <citation type="submission" date="2023-10" db="EMBL/GenBank/DDBJ databases">
        <authorList>
            <person name="Chen Y."/>
            <person name="Shah S."/>
            <person name="Dougan E. K."/>
            <person name="Thang M."/>
            <person name="Chan C."/>
        </authorList>
    </citation>
    <scope>NUCLEOTIDE SEQUENCE [LARGE SCALE GENOMIC DNA]</scope>
</reference>
<evidence type="ECO:0000313" key="4">
    <source>
        <dbReference type="Proteomes" id="UP001189429"/>
    </source>
</evidence>
<feature type="chain" id="PRO_5047515300" description="C3H1-type domain-containing protein" evidence="2">
    <location>
        <begin position="26"/>
        <end position="292"/>
    </location>
</feature>
<organism evidence="3 4">
    <name type="scientific">Prorocentrum cordatum</name>
    <dbReference type="NCBI Taxonomy" id="2364126"/>
    <lineage>
        <taxon>Eukaryota</taxon>
        <taxon>Sar</taxon>
        <taxon>Alveolata</taxon>
        <taxon>Dinophyceae</taxon>
        <taxon>Prorocentrales</taxon>
        <taxon>Prorocentraceae</taxon>
        <taxon>Prorocentrum</taxon>
    </lineage>
</organism>